<evidence type="ECO:0000256" key="2">
    <source>
        <dbReference type="SAM" id="Phobius"/>
    </source>
</evidence>
<feature type="compositionally biased region" description="Pro residues" evidence="1">
    <location>
        <begin position="353"/>
        <end position="362"/>
    </location>
</feature>
<dbReference type="Proteomes" id="UP000283509">
    <property type="component" value="Unassembled WGS sequence"/>
</dbReference>
<dbReference type="OrthoDB" id="6357215at2759"/>
<dbReference type="GO" id="GO:0006888">
    <property type="term" value="P:endoplasmic reticulum to Golgi vesicle-mediated transport"/>
    <property type="evidence" value="ECO:0007669"/>
    <property type="project" value="TreeGrafter"/>
</dbReference>
<dbReference type="InterPro" id="IPR053202">
    <property type="entry name" value="EGF_Rcpt_Signaling_Reg"/>
</dbReference>
<sequence>MPLFPSFSSRLILPHSSSQILSFTLSFLSLLLPILSVVPLSLSFIRSCFFSLLLHFFLFLYSLIFSSIPHSLLLSFFLCFRNVSIIVPNSFSLSLHSFLSPIFLLSPSPSHFRPSPYSPPPSFPFFPFPFFSLFFPHPFPPPHSNSYMSHHLISFFPLPPPTLFTHHLIYFSSPLPLPPPHPLPFFPSPPSLPSFSPFFPLSPPPHLSPSYPSSLSPSPPLLLIFSPHTNSSSSPSDYPLFSDEPPHFFVEAGALDGEFISNTLYLEQDLGWTGLLVEADPLLYAALPDRKNTPKPPPQSRKSPHRPENNRHSPTDREIPPPPYTHQKIPSTLPPQTIPAPHPSRHEEYPQYHPRPPPPPHTNPKNSALKNPLFSLLPPSGKNRKSWSSQTCLSPSNVAERLTFETYEPRDDRDVAAALLVRSTGNLAGVHSPAMGQMGSKIPVEVQCFPLFSYLLALNATSVGYVSLDVEGAEAEILLHLPWDRVDVKVWNIEHRATNEGFKIVYVTQHDPAEGKDPYLVRFMREKGYRLYDYWDGDYTFVKADSEICRKHCTVEVEWSRIGLCTVFSSRSRSNRPMYRSRSNRPMYRSLLGFE</sequence>
<accession>A0A423SA71</accession>
<keyword evidence="5" id="KW-1185">Reference proteome</keyword>
<feature type="transmembrane region" description="Helical" evidence="2">
    <location>
        <begin position="20"/>
        <end position="45"/>
    </location>
</feature>
<evidence type="ECO:0000256" key="1">
    <source>
        <dbReference type="SAM" id="MobiDB-lite"/>
    </source>
</evidence>
<evidence type="ECO:0000313" key="5">
    <source>
        <dbReference type="Proteomes" id="UP000283509"/>
    </source>
</evidence>
<dbReference type="GO" id="GO:0005794">
    <property type="term" value="C:Golgi apparatus"/>
    <property type="evidence" value="ECO:0007669"/>
    <property type="project" value="TreeGrafter"/>
</dbReference>
<dbReference type="PANTHER" id="PTHR34009:SF2">
    <property type="entry name" value="PROTEIN STAR"/>
    <property type="match status" value="1"/>
</dbReference>
<feature type="compositionally biased region" description="Basic and acidic residues" evidence="1">
    <location>
        <begin position="305"/>
        <end position="319"/>
    </location>
</feature>
<feature type="compositionally biased region" description="Pro residues" evidence="1">
    <location>
        <begin position="332"/>
        <end position="342"/>
    </location>
</feature>
<dbReference type="InterPro" id="IPR006342">
    <property type="entry name" value="FkbM_mtfrase"/>
</dbReference>
<comment type="caution">
    <text evidence="4">The sequence shown here is derived from an EMBL/GenBank/DDBJ whole genome shotgun (WGS) entry which is preliminary data.</text>
</comment>
<dbReference type="PANTHER" id="PTHR34009">
    <property type="entry name" value="PROTEIN STAR"/>
    <property type="match status" value="1"/>
</dbReference>
<evidence type="ECO:0000259" key="3">
    <source>
        <dbReference type="Pfam" id="PF05050"/>
    </source>
</evidence>
<organism evidence="4 5">
    <name type="scientific">Penaeus vannamei</name>
    <name type="common">Whiteleg shrimp</name>
    <name type="synonym">Litopenaeus vannamei</name>
    <dbReference type="NCBI Taxonomy" id="6689"/>
    <lineage>
        <taxon>Eukaryota</taxon>
        <taxon>Metazoa</taxon>
        <taxon>Ecdysozoa</taxon>
        <taxon>Arthropoda</taxon>
        <taxon>Crustacea</taxon>
        <taxon>Multicrustacea</taxon>
        <taxon>Malacostraca</taxon>
        <taxon>Eumalacostraca</taxon>
        <taxon>Eucarida</taxon>
        <taxon>Decapoda</taxon>
        <taxon>Dendrobranchiata</taxon>
        <taxon>Penaeoidea</taxon>
        <taxon>Penaeidae</taxon>
        <taxon>Penaeus</taxon>
    </lineage>
</organism>
<dbReference type="GO" id="GO:0005886">
    <property type="term" value="C:plasma membrane"/>
    <property type="evidence" value="ECO:0007669"/>
    <property type="project" value="TreeGrafter"/>
</dbReference>
<feature type="domain" description="Methyltransferase FkbM" evidence="3">
    <location>
        <begin position="439"/>
        <end position="531"/>
    </location>
</feature>
<dbReference type="GO" id="GO:0031902">
    <property type="term" value="C:late endosome membrane"/>
    <property type="evidence" value="ECO:0007669"/>
    <property type="project" value="TreeGrafter"/>
</dbReference>
<name>A0A423SA71_PENVA</name>
<feature type="transmembrane region" description="Helical" evidence="2">
    <location>
        <begin position="52"/>
        <end position="78"/>
    </location>
</feature>
<keyword evidence="2" id="KW-0472">Membrane</keyword>
<keyword evidence="2" id="KW-1133">Transmembrane helix</keyword>
<dbReference type="Pfam" id="PF05050">
    <property type="entry name" value="Methyltransf_21"/>
    <property type="match status" value="1"/>
</dbReference>
<protein>
    <recommendedName>
        <fullName evidence="3">Methyltransferase FkbM domain-containing protein</fullName>
    </recommendedName>
</protein>
<keyword evidence="2" id="KW-0812">Transmembrane</keyword>
<gene>
    <name evidence="4" type="ORF">C7M84_021180</name>
</gene>
<dbReference type="GO" id="GO:0005789">
    <property type="term" value="C:endoplasmic reticulum membrane"/>
    <property type="evidence" value="ECO:0007669"/>
    <property type="project" value="TreeGrafter"/>
</dbReference>
<dbReference type="GO" id="GO:0016197">
    <property type="term" value="P:endosomal transport"/>
    <property type="evidence" value="ECO:0007669"/>
    <property type="project" value="TreeGrafter"/>
</dbReference>
<feature type="region of interest" description="Disordered" evidence="1">
    <location>
        <begin position="287"/>
        <end position="391"/>
    </location>
</feature>
<dbReference type="AlphaFoldDB" id="A0A423SA71"/>
<proteinExistence type="predicted"/>
<dbReference type="EMBL" id="QCYY01004380">
    <property type="protein sequence ID" value="ROT61083.1"/>
    <property type="molecule type" value="Genomic_DNA"/>
</dbReference>
<reference evidence="4 5" key="2">
    <citation type="submission" date="2019-01" db="EMBL/GenBank/DDBJ databases">
        <title>The decoding of complex shrimp genome reveals the adaptation for benthos swimmer, frequently molting mechanism and breeding impact on genome.</title>
        <authorList>
            <person name="Sun Y."/>
            <person name="Gao Y."/>
            <person name="Yu Y."/>
        </authorList>
    </citation>
    <scope>NUCLEOTIDE SEQUENCE [LARGE SCALE GENOMIC DNA]</scope>
    <source>
        <tissue evidence="4">Muscle</tissue>
    </source>
</reference>
<evidence type="ECO:0000313" key="4">
    <source>
        <dbReference type="EMBL" id="ROT61083.1"/>
    </source>
</evidence>
<reference evidence="4 5" key="1">
    <citation type="submission" date="2018-04" db="EMBL/GenBank/DDBJ databases">
        <authorList>
            <person name="Zhang X."/>
            <person name="Yuan J."/>
            <person name="Li F."/>
            <person name="Xiang J."/>
        </authorList>
    </citation>
    <scope>NUCLEOTIDE SEQUENCE [LARGE SCALE GENOMIC DNA]</scope>
    <source>
        <tissue evidence="4">Muscle</tissue>
    </source>
</reference>